<gene>
    <name evidence="2" type="ORF">VRU48_08365</name>
</gene>
<keyword evidence="1" id="KW-0732">Signal</keyword>
<keyword evidence="3" id="KW-1185">Reference proteome</keyword>
<comment type="caution">
    <text evidence="2">The sequence shown here is derived from an EMBL/GenBank/DDBJ whole genome shotgun (WGS) entry which is preliminary data.</text>
</comment>
<accession>A0ABU7I6L1</accession>
<sequence length="139" mass="15777">MKRLIFFLILNILFAEKLFAGNPGSNYGCFSYTESLFYTHYLKDDTYSNWGGTYHYYDTGNYIYEVDENSTGCGIINTTSNMHSTGQICFIEKPGNVIVQGDLRTYSGVTPCPLDNGTWFLLLAFGAGGFWLLRTNFKF</sequence>
<organism evidence="2 3">
    <name type="scientific">Pedobacter albus</name>
    <dbReference type="NCBI Taxonomy" id="3113905"/>
    <lineage>
        <taxon>Bacteria</taxon>
        <taxon>Pseudomonadati</taxon>
        <taxon>Bacteroidota</taxon>
        <taxon>Sphingobacteriia</taxon>
        <taxon>Sphingobacteriales</taxon>
        <taxon>Sphingobacteriaceae</taxon>
        <taxon>Pedobacter</taxon>
    </lineage>
</organism>
<evidence type="ECO:0000313" key="3">
    <source>
        <dbReference type="Proteomes" id="UP001336835"/>
    </source>
</evidence>
<feature type="chain" id="PRO_5046984725" evidence="1">
    <location>
        <begin position="21"/>
        <end position="139"/>
    </location>
</feature>
<feature type="signal peptide" evidence="1">
    <location>
        <begin position="1"/>
        <end position="20"/>
    </location>
</feature>
<protein>
    <submittedName>
        <fullName evidence="2">Uncharacterized protein</fullName>
    </submittedName>
</protein>
<dbReference type="RefSeq" id="WP_330107467.1">
    <property type="nucleotide sequence ID" value="NZ_JAZDQT010000001.1"/>
</dbReference>
<proteinExistence type="predicted"/>
<evidence type="ECO:0000256" key="1">
    <source>
        <dbReference type="SAM" id="SignalP"/>
    </source>
</evidence>
<evidence type="ECO:0000313" key="2">
    <source>
        <dbReference type="EMBL" id="MEE1945118.1"/>
    </source>
</evidence>
<name>A0ABU7I6L1_9SPHI</name>
<dbReference type="Proteomes" id="UP001336835">
    <property type="component" value="Unassembled WGS sequence"/>
</dbReference>
<reference evidence="2 3" key="1">
    <citation type="submission" date="2024-01" db="EMBL/GenBank/DDBJ databases">
        <title>Pedobacter sp. nov., isolated from fresh soil.</title>
        <authorList>
            <person name="Le N.T.T."/>
        </authorList>
    </citation>
    <scope>NUCLEOTIDE SEQUENCE [LARGE SCALE GENOMIC DNA]</scope>
    <source>
        <strain evidence="2 3">KR3-3</strain>
    </source>
</reference>
<dbReference type="EMBL" id="JAZDQT010000001">
    <property type="protein sequence ID" value="MEE1945118.1"/>
    <property type="molecule type" value="Genomic_DNA"/>
</dbReference>